<dbReference type="PANTHER" id="PTHR43283:SF3">
    <property type="entry name" value="BETA-LACTAMASE FAMILY PROTEIN (AFU_ORTHOLOGUE AFUA_5G07500)"/>
    <property type="match status" value="1"/>
</dbReference>
<dbReference type="SUPFAM" id="SSF56601">
    <property type="entry name" value="beta-lactamase/transpeptidase-like"/>
    <property type="match status" value="1"/>
</dbReference>
<dbReference type="PANTHER" id="PTHR43283">
    <property type="entry name" value="BETA-LACTAMASE-RELATED"/>
    <property type="match status" value="1"/>
</dbReference>
<dbReference type="Pfam" id="PF00144">
    <property type="entry name" value="Beta-lactamase"/>
    <property type="match status" value="1"/>
</dbReference>
<evidence type="ECO:0000313" key="3">
    <source>
        <dbReference type="Proteomes" id="UP000800200"/>
    </source>
</evidence>
<dbReference type="InterPro" id="IPR001466">
    <property type="entry name" value="Beta-lactam-related"/>
</dbReference>
<dbReference type="Gene3D" id="3.40.710.10">
    <property type="entry name" value="DD-peptidase/beta-lactamase superfamily"/>
    <property type="match status" value="1"/>
</dbReference>
<dbReference type="InterPro" id="IPR050789">
    <property type="entry name" value="Diverse_Enzym_Activities"/>
</dbReference>
<sequence length="304" mass="33434">MPQPALPHPFPGAILHIVGKTNNILFSYASGGLIPLSANTITMIHSASKIIGAITFMQLVDRGFVSLDDTSIISELLPELVAKKTPILVERKGEITPRMLMNHTYGGGHTYFNEQLMTFLAKGWEKKNEVADPYKTSLESPLLWQPENIFGPLGLKRTGYEETYGGDATSRSENKGVFWPRSFKQPDGSFPAIDPPILEKVERETAFPEGTYHNYPLGTGPASTATHLRNDSRTVLTTVPRMCYEADLQAAHMDRDGSFGFGCGVQVRDRVLRDGGGNLFPWTDGVWTEFVAGIEGRVYGALKG</sequence>
<feature type="domain" description="Beta-lactamase-related" evidence="1">
    <location>
        <begin position="10"/>
        <end position="121"/>
    </location>
</feature>
<accession>A0A6A6E9K4</accession>
<keyword evidence="3" id="KW-1185">Reference proteome</keyword>
<evidence type="ECO:0000313" key="2">
    <source>
        <dbReference type="EMBL" id="KAF2187725.1"/>
    </source>
</evidence>
<proteinExistence type="predicted"/>
<dbReference type="OrthoDB" id="428260at2759"/>
<name>A0A6A6E9K4_9PEZI</name>
<dbReference type="EMBL" id="ML994626">
    <property type="protein sequence ID" value="KAF2187725.1"/>
    <property type="molecule type" value="Genomic_DNA"/>
</dbReference>
<dbReference type="AlphaFoldDB" id="A0A6A6E9K4"/>
<evidence type="ECO:0000259" key="1">
    <source>
        <dbReference type="Pfam" id="PF00144"/>
    </source>
</evidence>
<dbReference type="Proteomes" id="UP000800200">
    <property type="component" value="Unassembled WGS sequence"/>
</dbReference>
<organism evidence="2 3">
    <name type="scientific">Zopfia rhizophila CBS 207.26</name>
    <dbReference type="NCBI Taxonomy" id="1314779"/>
    <lineage>
        <taxon>Eukaryota</taxon>
        <taxon>Fungi</taxon>
        <taxon>Dikarya</taxon>
        <taxon>Ascomycota</taxon>
        <taxon>Pezizomycotina</taxon>
        <taxon>Dothideomycetes</taxon>
        <taxon>Dothideomycetes incertae sedis</taxon>
        <taxon>Zopfiaceae</taxon>
        <taxon>Zopfia</taxon>
    </lineage>
</organism>
<gene>
    <name evidence="2" type="ORF">K469DRAFT_725199</name>
</gene>
<reference evidence="2" key="1">
    <citation type="journal article" date="2020" name="Stud. Mycol.">
        <title>101 Dothideomycetes genomes: a test case for predicting lifestyles and emergence of pathogens.</title>
        <authorList>
            <person name="Haridas S."/>
            <person name="Albert R."/>
            <person name="Binder M."/>
            <person name="Bloem J."/>
            <person name="Labutti K."/>
            <person name="Salamov A."/>
            <person name="Andreopoulos B."/>
            <person name="Baker S."/>
            <person name="Barry K."/>
            <person name="Bills G."/>
            <person name="Bluhm B."/>
            <person name="Cannon C."/>
            <person name="Castanera R."/>
            <person name="Culley D."/>
            <person name="Daum C."/>
            <person name="Ezra D."/>
            <person name="Gonzalez J."/>
            <person name="Henrissat B."/>
            <person name="Kuo A."/>
            <person name="Liang C."/>
            <person name="Lipzen A."/>
            <person name="Lutzoni F."/>
            <person name="Magnuson J."/>
            <person name="Mondo S."/>
            <person name="Nolan M."/>
            <person name="Ohm R."/>
            <person name="Pangilinan J."/>
            <person name="Park H.-J."/>
            <person name="Ramirez L."/>
            <person name="Alfaro M."/>
            <person name="Sun H."/>
            <person name="Tritt A."/>
            <person name="Yoshinaga Y."/>
            <person name="Zwiers L.-H."/>
            <person name="Turgeon B."/>
            <person name="Goodwin S."/>
            <person name="Spatafora J."/>
            <person name="Crous P."/>
            <person name="Grigoriev I."/>
        </authorList>
    </citation>
    <scope>NUCLEOTIDE SEQUENCE</scope>
    <source>
        <strain evidence="2">CBS 207.26</strain>
    </source>
</reference>
<protein>
    <recommendedName>
        <fullName evidence="1">Beta-lactamase-related domain-containing protein</fullName>
    </recommendedName>
</protein>
<dbReference type="InterPro" id="IPR012338">
    <property type="entry name" value="Beta-lactam/transpept-like"/>
</dbReference>